<feature type="transmembrane region" description="Helical" evidence="1">
    <location>
        <begin position="49"/>
        <end position="67"/>
    </location>
</feature>
<dbReference type="Proteomes" id="UP001497482">
    <property type="component" value="Chromosome 19"/>
</dbReference>
<protein>
    <submittedName>
        <fullName evidence="2">Uncharacterized protein</fullName>
    </submittedName>
</protein>
<proteinExistence type="predicted"/>
<dbReference type="Proteomes" id="UP001497482">
    <property type="component" value="Chromosome 4"/>
</dbReference>
<dbReference type="EMBL" id="OZ035841">
    <property type="protein sequence ID" value="CAL1590620.1"/>
    <property type="molecule type" value="Genomic_DNA"/>
</dbReference>
<evidence type="ECO:0000256" key="1">
    <source>
        <dbReference type="SAM" id="Phobius"/>
    </source>
</evidence>
<dbReference type="EMBL" id="OZ035830">
    <property type="protein sequence ID" value="CAL1614428.1"/>
    <property type="molecule type" value="Genomic_DNA"/>
</dbReference>
<evidence type="ECO:0000313" key="2">
    <source>
        <dbReference type="EMBL" id="CAL1590620.1"/>
    </source>
</evidence>
<sequence length="151" mass="16301">MVESGEMVVCVGMVCGYYVFGRMGVEGGVGGVLFLVGGWDRGVFEGWRMLLCCWWWLVFVLWVVGVFEGGGFGGSGGGLGGGGCWSFEKWVWFESIFWGVVDGWVGGGDGVGGWGVVGLGIFKGMGVGIWCDIWWWMEWVWLVVVGLGGCI</sequence>
<dbReference type="Proteomes" id="UP001497482">
    <property type="component" value="Chromosome 8"/>
</dbReference>
<gene>
    <name evidence="2" type="ORF">KC01_LOCUS20112</name>
    <name evidence="3" type="ORF">KC01_LOCUS30849</name>
    <name evidence="4" type="ORF">KC01_LOCUS40476</name>
</gene>
<name>A0AAV2KNT9_KNICA</name>
<organism evidence="2 5">
    <name type="scientific">Knipowitschia caucasica</name>
    <name type="common">Caucasian dwarf goby</name>
    <name type="synonym">Pomatoschistus caucasicus</name>
    <dbReference type="NCBI Taxonomy" id="637954"/>
    <lineage>
        <taxon>Eukaryota</taxon>
        <taxon>Metazoa</taxon>
        <taxon>Chordata</taxon>
        <taxon>Craniata</taxon>
        <taxon>Vertebrata</taxon>
        <taxon>Euteleostomi</taxon>
        <taxon>Actinopterygii</taxon>
        <taxon>Neopterygii</taxon>
        <taxon>Teleostei</taxon>
        <taxon>Neoteleostei</taxon>
        <taxon>Acanthomorphata</taxon>
        <taxon>Gobiaria</taxon>
        <taxon>Gobiiformes</taxon>
        <taxon>Gobioidei</taxon>
        <taxon>Gobiidae</taxon>
        <taxon>Gobiinae</taxon>
        <taxon>Knipowitschia</taxon>
    </lineage>
</organism>
<keyword evidence="1" id="KW-1133">Transmembrane helix</keyword>
<feature type="transmembrane region" description="Helical" evidence="1">
    <location>
        <begin position="17"/>
        <end position="37"/>
    </location>
</feature>
<keyword evidence="1" id="KW-0812">Transmembrane</keyword>
<evidence type="ECO:0000313" key="4">
    <source>
        <dbReference type="EMBL" id="CAL1614428.1"/>
    </source>
</evidence>
<accession>A0AAV2KNT9</accession>
<reference evidence="2 5" key="1">
    <citation type="submission" date="2024-04" db="EMBL/GenBank/DDBJ databases">
        <authorList>
            <person name="Waldvogel A.-M."/>
            <person name="Schoenle A."/>
        </authorList>
    </citation>
    <scope>NUCLEOTIDE SEQUENCE [LARGE SCALE GENOMIC DNA]</scope>
</reference>
<evidence type="ECO:0000313" key="3">
    <source>
        <dbReference type="EMBL" id="CAL1603131.1"/>
    </source>
</evidence>
<keyword evidence="5" id="KW-1185">Reference proteome</keyword>
<dbReference type="EMBL" id="OZ035826">
    <property type="protein sequence ID" value="CAL1603131.1"/>
    <property type="molecule type" value="Genomic_DNA"/>
</dbReference>
<evidence type="ECO:0000313" key="5">
    <source>
        <dbReference type="Proteomes" id="UP001497482"/>
    </source>
</evidence>
<keyword evidence="1" id="KW-0472">Membrane</keyword>
<dbReference type="AlphaFoldDB" id="A0AAV2KNT9"/>